<sequence>MNKRKPNTVLFASRLIGFQENRSTTPDPSRVIASAREACTEFVGATAFEGELMATQALPPNSISASFLVGSVSTTH</sequence>
<gene>
    <name evidence="1" type="ORF">L3X38_023375</name>
</gene>
<accession>A0AAD4VXR9</accession>
<evidence type="ECO:0000313" key="1">
    <source>
        <dbReference type="EMBL" id="KAI5333245.1"/>
    </source>
</evidence>
<reference evidence="1 2" key="1">
    <citation type="journal article" date="2022" name="G3 (Bethesda)">
        <title>Whole-genome sequence and methylome profiling of the almond [Prunus dulcis (Mill.) D.A. Webb] cultivar 'Nonpareil'.</title>
        <authorList>
            <person name="D'Amico-Willman K.M."/>
            <person name="Ouma W.Z."/>
            <person name="Meulia T."/>
            <person name="Sideli G.M."/>
            <person name="Gradziel T.M."/>
            <person name="Fresnedo-Ramirez J."/>
        </authorList>
    </citation>
    <scope>NUCLEOTIDE SEQUENCE [LARGE SCALE GENOMIC DNA]</scope>
    <source>
        <strain evidence="1">Clone GOH B32 T37-40</strain>
    </source>
</reference>
<comment type="caution">
    <text evidence="1">The sequence shown here is derived from an EMBL/GenBank/DDBJ whole genome shotgun (WGS) entry which is preliminary data.</text>
</comment>
<name>A0AAD4VXR9_PRUDU</name>
<keyword evidence="2" id="KW-1185">Reference proteome</keyword>
<dbReference type="AlphaFoldDB" id="A0AAD4VXR9"/>
<proteinExistence type="predicted"/>
<evidence type="ECO:0000313" key="2">
    <source>
        <dbReference type="Proteomes" id="UP001054821"/>
    </source>
</evidence>
<organism evidence="1 2">
    <name type="scientific">Prunus dulcis</name>
    <name type="common">Almond</name>
    <name type="synonym">Amygdalus dulcis</name>
    <dbReference type="NCBI Taxonomy" id="3755"/>
    <lineage>
        <taxon>Eukaryota</taxon>
        <taxon>Viridiplantae</taxon>
        <taxon>Streptophyta</taxon>
        <taxon>Embryophyta</taxon>
        <taxon>Tracheophyta</taxon>
        <taxon>Spermatophyta</taxon>
        <taxon>Magnoliopsida</taxon>
        <taxon>eudicotyledons</taxon>
        <taxon>Gunneridae</taxon>
        <taxon>Pentapetalae</taxon>
        <taxon>rosids</taxon>
        <taxon>fabids</taxon>
        <taxon>Rosales</taxon>
        <taxon>Rosaceae</taxon>
        <taxon>Amygdaloideae</taxon>
        <taxon>Amygdaleae</taxon>
        <taxon>Prunus</taxon>
    </lineage>
</organism>
<dbReference type="EMBL" id="JAJFAZ020000004">
    <property type="protein sequence ID" value="KAI5333245.1"/>
    <property type="molecule type" value="Genomic_DNA"/>
</dbReference>
<protein>
    <submittedName>
        <fullName evidence="1">Uncharacterized protein</fullName>
    </submittedName>
</protein>
<dbReference type="Proteomes" id="UP001054821">
    <property type="component" value="Chromosome 4"/>
</dbReference>